<dbReference type="Proteomes" id="UP000505377">
    <property type="component" value="Chromosome"/>
</dbReference>
<dbReference type="RefSeq" id="WP_172166226.1">
    <property type="nucleotide sequence ID" value="NZ_CP053564.1"/>
</dbReference>
<gene>
    <name evidence="2" type="ORF">HOP40_31475</name>
</gene>
<dbReference type="Gene3D" id="3.90.180.10">
    <property type="entry name" value="Medium-chain alcohol dehydrogenases, catalytic domain"/>
    <property type="match status" value="1"/>
</dbReference>
<dbReference type="GO" id="GO:0016491">
    <property type="term" value="F:oxidoreductase activity"/>
    <property type="evidence" value="ECO:0007669"/>
    <property type="project" value="InterPro"/>
</dbReference>
<protein>
    <submittedName>
        <fullName evidence="2">Zinc-binding dehydrogenase</fullName>
    </submittedName>
</protein>
<dbReference type="AlphaFoldDB" id="A0A6M6JU86"/>
<dbReference type="KEGG" id="pbro:HOP40_31475"/>
<dbReference type="InterPro" id="IPR051397">
    <property type="entry name" value="Zn-ADH-like_protein"/>
</dbReference>
<dbReference type="SUPFAM" id="SSF50129">
    <property type="entry name" value="GroES-like"/>
    <property type="match status" value="1"/>
</dbReference>
<dbReference type="EMBL" id="CP053564">
    <property type="protein sequence ID" value="QJY49731.1"/>
    <property type="molecule type" value="Genomic_DNA"/>
</dbReference>
<organism evidence="2 3">
    <name type="scientific">Pseudonocardia broussonetiae</name>
    <dbReference type="NCBI Taxonomy" id="2736640"/>
    <lineage>
        <taxon>Bacteria</taxon>
        <taxon>Bacillati</taxon>
        <taxon>Actinomycetota</taxon>
        <taxon>Actinomycetes</taxon>
        <taxon>Pseudonocardiales</taxon>
        <taxon>Pseudonocardiaceae</taxon>
        <taxon>Pseudonocardia</taxon>
    </lineage>
</organism>
<dbReference type="SMART" id="SM00829">
    <property type="entry name" value="PKS_ER"/>
    <property type="match status" value="1"/>
</dbReference>
<dbReference type="SUPFAM" id="SSF51735">
    <property type="entry name" value="NAD(P)-binding Rossmann-fold domains"/>
    <property type="match status" value="1"/>
</dbReference>
<dbReference type="PANTHER" id="PTHR43677:SF4">
    <property type="entry name" value="QUINONE OXIDOREDUCTASE-LIKE PROTEIN 2"/>
    <property type="match status" value="1"/>
</dbReference>
<proteinExistence type="predicted"/>
<evidence type="ECO:0000259" key="1">
    <source>
        <dbReference type="SMART" id="SM00829"/>
    </source>
</evidence>
<accession>A0A6M6JU86</accession>
<dbReference type="InterPro" id="IPR013149">
    <property type="entry name" value="ADH-like_C"/>
</dbReference>
<dbReference type="InterPro" id="IPR020843">
    <property type="entry name" value="ER"/>
</dbReference>
<dbReference type="Pfam" id="PF00107">
    <property type="entry name" value="ADH_zinc_N"/>
    <property type="match status" value="1"/>
</dbReference>
<evidence type="ECO:0000313" key="2">
    <source>
        <dbReference type="EMBL" id="QJY49731.1"/>
    </source>
</evidence>
<dbReference type="InterPro" id="IPR036291">
    <property type="entry name" value="NAD(P)-bd_dom_sf"/>
</dbReference>
<dbReference type="Gene3D" id="3.40.50.720">
    <property type="entry name" value="NAD(P)-binding Rossmann-like Domain"/>
    <property type="match status" value="1"/>
</dbReference>
<reference evidence="2 3" key="1">
    <citation type="submission" date="2020-05" db="EMBL/GenBank/DDBJ databases">
        <authorList>
            <person name="Mo P."/>
        </authorList>
    </citation>
    <scope>NUCLEOTIDE SEQUENCE [LARGE SCALE GENOMIC DNA]</scope>
    <source>
        <strain evidence="2 3">Gen01</strain>
    </source>
</reference>
<evidence type="ECO:0000313" key="3">
    <source>
        <dbReference type="Proteomes" id="UP000505377"/>
    </source>
</evidence>
<feature type="domain" description="Enoyl reductase (ER)" evidence="1">
    <location>
        <begin position="4"/>
        <end position="316"/>
    </location>
</feature>
<dbReference type="PANTHER" id="PTHR43677">
    <property type="entry name" value="SHORT-CHAIN DEHYDROGENASE/REDUCTASE"/>
    <property type="match status" value="1"/>
</dbReference>
<keyword evidence="3" id="KW-1185">Reference proteome</keyword>
<sequence>MRAAEIRTAGHPPEVGERAEPAGTLVDVLAAPITPLDLLCASGTSYFGAPATPYVPGVQGVGTLAAPLGDLDAGTPVWFATSAGMAPGDGSMAQRAAVTADDVVALPPGVDPVLAGALGLSAVAAWMCLTWRGRLAPGETVVVLGAGGAVGETAVQLARLAGAGRVVACARSAFALDRARRHGADATVLLHGDDWTARIAAATDGGSDLVIDPLSGAPAAAALASLRTGGRLVNLGGSAAPACTVDSATLRSRSLDVLGYTNNALDPARRRDAVQAVARFAAAGQLTVRHEPVPLDDAADAWTRQRDGAARGRVVLVP</sequence>
<name>A0A6M6JU86_9PSEU</name>
<dbReference type="InterPro" id="IPR011032">
    <property type="entry name" value="GroES-like_sf"/>
</dbReference>